<dbReference type="EMBL" id="CAADEY010000035">
    <property type="protein sequence ID" value="VFJ52266.1"/>
    <property type="molecule type" value="Genomic_DNA"/>
</dbReference>
<dbReference type="InterPro" id="IPR010131">
    <property type="entry name" value="MdtP/NodT-like"/>
</dbReference>
<feature type="chain" id="PRO_5019168500" evidence="1">
    <location>
        <begin position="19"/>
        <end position="500"/>
    </location>
</feature>
<evidence type="ECO:0000313" key="2">
    <source>
        <dbReference type="EMBL" id="VFJ52266.1"/>
    </source>
</evidence>
<dbReference type="GO" id="GO:0015562">
    <property type="term" value="F:efflux transmembrane transporter activity"/>
    <property type="evidence" value="ECO:0007669"/>
    <property type="project" value="InterPro"/>
</dbReference>
<protein>
    <submittedName>
        <fullName evidence="2">Outer membrane protein TolC</fullName>
    </submittedName>
</protein>
<reference evidence="2" key="1">
    <citation type="submission" date="2019-02" db="EMBL/GenBank/DDBJ databases">
        <authorList>
            <person name="Gruber-Vodicka R. H."/>
            <person name="Seah K. B. B."/>
        </authorList>
    </citation>
    <scope>NUCLEOTIDE SEQUENCE</scope>
    <source>
        <strain evidence="2">BECK_DK161</strain>
    </source>
</reference>
<dbReference type="SUPFAM" id="SSF56954">
    <property type="entry name" value="Outer membrane efflux proteins (OEP)"/>
    <property type="match status" value="1"/>
</dbReference>
<gene>
    <name evidence="2" type="ORF">BECKDK2373C_GA0170839_103528</name>
</gene>
<organism evidence="2">
    <name type="scientific">Candidatus Kentrum sp. DK</name>
    <dbReference type="NCBI Taxonomy" id="2126562"/>
    <lineage>
        <taxon>Bacteria</taxon>
        <taxon>Pseudomonadati</taxon>
        <taxon>Pseudomonadota</taxon>
        <taxon>Gammaproteobacteria</taxon>
        <taxon>Candidatus Kentrum</taxon>
    </lineage>
</organism>
<accession>A0A450SGU8</accession>
<evidence type="ECO:0000256" key="1">
    <source>
        <dbReference type="SAM" id="SignalP"/>
    </source>
</evidence>
<dbReference type="PANTHER" id="PTHR30203">
    <property type="entry name" value="OUTER MEMBRANE CATION EFFLUX PROTEIN"/>
    <property type="match status" value="1"/>
</dbReference>
<sequence length="500" mass="56639">MKKILALSLSAFVLGGCAVIQNPFTDQEFEKFAQDDIKAIPEQEPFTGPLTLDEAMARALKYNLERRVKLMEQELAGNQAVLAKFDLLPKLDVQANRTRRSNEMVLDSYDVTNPSAGIQEGNRVNTERSSNSASAKLVWNVLDFGVGYSLAKQAADEELMSRERRRRAVQEILRDVRDAYWRAVGSGSVEDDVDRLTEETMRALRLSARSQKALARNPEKALLYQRSLLEILANLKEIQAGIVAARAKLTALMGLPPKVNYTLAAPPKVLPIQRLRLDLDEMEQLALRDHPALREAHYQARSMSEEAKKEIKRLFPGVEFSIGTSYDSNKYLHNQGWESYGIQVSWNLFNFLSASDRIRTAKQKKELVDRQRLNLSVALLTRLYVGNAQYELDVEDFQLAACLEDVGAKLHDIKKKSMRARSGNRLELIHSEVDLMRLQLQRTIKYADMQGSIALLKESMGMELLPATLPAHDVATIRDAIREQRESQEENLEYVGRYCG</sequence>
<proteinExistence type="predicted"/>
<dbReference type="Gene3D" id="1.20.1600.10">
    <property type="entry name" value="Outer membrane efflux proteins (OEP)"/>
    <property type="match status" value="1"/>
</dbReference>
<name>A0A450SGU8_9GAMM</name>
<keyword evidence="1" id="KW-0732">Signal</keyword>
<dbReference type="PROSITE" id="PS51257">
    <property type="entry name" value="PROKAR_LIPOPROTEIN"/>
    <property type="match status" value="1"/>
</dbReference>
<feature type="signal peptide" evidence="1">
    <location>
        <begin position="1"/>
        <end position="18"/>
    </location>
</feature>
<dbReference type="AlphaFoldDB" id="A0A450SGU8"/>
<dbReference type="PANTHER" id="PTHR30203:SF29">
    <property type="entry name" value="PROTEIN CYAE"/>
    <property type="match status" value="1"/>
</dbReference>